<comment type="caution">
    <text evidence="2">The sequence shown here is derived from an EMBL/GenBank/DDBJ whole genome shotgun (WGS) entry which is preliminary data.</text>
</comment>
<evidence type="ECO:0000313" key="1">
    <source>
        <dbReference type="EMBL" id="MDQ1183325.1"/>
    </source>
</evidence>
<organism evidence="2 4">
    <name type="scientific">Agrobacterium larrymoorei</name>
    <dbReference type="NCBI Taxonomy" id="160699"/>
    <lineage>
        <taxon>Bacteria</taxon>
        <taxon>Pseudomonadati</taxon>
        <taxon>Pseudomonadota</taxon>
        <taxon>Alphaproteobacteria</taxon>
        <taxon>Hyphomicrobiales</taxon>
        <taxon>Rhizobiaceae</taxon>
        <taxon>Rhizobium/Agrobacterium group</taxon>
        <taxon>Agrobacterium</taxon>
    </lineage>
</organism>
<evidence type="ECO:0000313" key="3">
    <source>
        <dbReference type="Proteomes" id="UP001224781"/>
    </source>
</evidence>
<accession>A0AAJ2B8F2</accession>
<evidence type="ECO:0000313" key="2">
    <source>
        <dbReference type="EMBL" id="MDR6101340.1"/>
    </source>
</evidence>
<proteinExistence type="predicted"/>
<sequence length="37" mass="4025">MNSTSAAPLARYAAFYIGVINSIRQRNLSAVRLGTKL</sequence>
<dbReference type="Proteomes" id="UP001224781">
    <property type="component" value="Unassembled WGS sequence"/>
</dbReference>
<keyword evidence="3" id="KW-1185">Reference proteome</keyword>
<evidence type="ECO:0000313" key="4">
    <source>
        <dbReference type="Proteomes" id="UP001255601"/>
    </source>
</evidence>
<dbReference type="AlphaFoldDB" id="A0AAJ2B8F2"/>
<name>A0AAJ2B8F2_9HYPH</name>
<reference evidence="2" key="1">
    <citation type="submission" date="2023-08" db="EMBL/GenBank/DDBJ databases">
        <title>Functional and genomic diversity of the sorghum phyllosphere microbiome.</title>
        <authorList>
            <person name="Shade A."/>
        </authorList>
    </citation>
    <scope>NUCLEOTIDE SEQUENCE</scope>
    <source>
        <strain evidence="2">SORGH_AS_0974</strain>
        <strain evidence="1 3">SORGH_AS_1126</strain>
    </source>
</reference>
<protein>
    <submittedName>
        <fullName evidence="2">Uncharacterized protein</fullName>
    </submittedName>
</protein>
<dbReference type="EMBL" id="JAUTBL010000001">
    <property type="protein sequence ID" value="MDQ1183325.1"/>
    <property type="molecule type" value="Genomic_DNA"/>
</dbReference>
<dbReference type="Proteomes" id="UP001255601">
    <property type="component" value="Unassembled WGS sequence"/>
</dbReference>
<dbReference type="EMBL" id="JAVIZC010000001">
    <property type="protein sequence ID" value="MDR6101340.1"/>
    <property type="molecule type" value="Genomic_DNA"/>
</dbReference>
<gene>
    <name evidence="2" type="ORF">QE369_001518</name>
    <name evidence="1" type="ORF">QE408_000447</name>
</gene>